<evidence type="ECO:0000313" key="2">
    <source>
        <dbReference type="Proteomes" id="UP000324222"/>
    </source>
</evidence>
<evidence type="ECO:0000313" key="1">
    <source>
        <dbReference type="EMBL" id="MPC85392.1"/>
    </source>
</evidence>
<dbReference type="EMBL" id="VSRR010068327">
    <property type="protein sequence ID" value="MPC85392.1"/>
    <property type="molecule type" value="Genomic_DNA"/>
</dbReference>
<organism evidence="1 2">
    <name type="scientific">Portunus trituberculatus</name>
    <name type="common">Swimming crab</name>
    <name type="synonym">Neptunus trituberculatus</name>
    <dbReference type="NCBI Taxonomy" id="210409"/>
    <lineage>
        <taxon>Eukaryota</taxon>
        <taxon>Metazoa</taxon>
        <taxon>Ecdysozoa</taxon>
        <taxon>Arthropoda</taxon>
        <taxon>Crustacea</taxon>
        <taxon>Multicrustacea</taxon>
        <taxon>Malacostraca</taxon>
        <taxon>Eumalacostraca</taxon>
        <taxon>Eucarida</taxon>
        <taxon>Decapoda</taxon>
        <taxon>Pleocyemata</taxon>
        <taxon>Brachyura</taxon>
        <taxon>Eubrachyura</taxon>
        <taxon>Portunoidea</taxon>
        <taxon>Portunidae</taxon>
        <taxon>Portuninae</taxon>
        <taxon>Portunus</taxon>
    </lineage>
</organism>
<name>A0A5B7INJ2_PORTR</name>
<keyword evidence="2" id="KW-1185">Reference proteome</keyword>
<dbReference type="AlphaFoldDB" id="A0A5B7INJ2"/>
<dbReference type="Proteomes" id="UP000324222">
    <property type="component" value="Unassembled WGS sequence"/>
</dbReference>
<comment type="caution">
    <text evidence="1">The sequence shown here is derived from an EMBL/GenBank/DDBJ whole genome shotgun (WGS) entry which is preliminary data.</text>
</comment>
<sequence length="62" mass="7202">MNIRVEHFTIKLVLDDVVERLEEEEDKVVVVRGREQEPGSGECLQQVQQLVGRHHGHSLDVW</sequence>
<gene>
    <name evidence="1" type="ORF">E2C01_080164</name>
</gene>
<accession>A0A5B7INJ2</accession>
<reference evidence="1 2" key="1">
    <citation type="submission" date="2019-05" db="EMBL/GenBank/DDBJ databases">
        <title>Another draft genome of Portunus trituberculatus and its Hox gene families provides insights of decapod evolution.</title>
        <authorList>
            <person name="Jeong J.-H."/>
            <person name="Song I."/>
            <person name="Kim S."/>
            <person name="Choi T."/>
            <person name="Kim D."/>
            <person name="Ryu S."/>
            <person name="Kim W."/>
        </authorList>
    </citation>
    <scope>NUCLEOTIDE SEQUENCE [LARGE SCALE GENOMIC DNA]</scope>
    <source>
        <tissue evidence="1">Muscle</tissue>
    </source>
</reference>
<protein>
    <submittedName>
        <fullName evidence="1">Uncharacterized protein</fullName>
    </submittedName>
</protein>
<proteinExistence type="predicted"/>